<evidence type="ECO:0000256" key="3">
    <source>
        <dbReference type="ARBA" id="ARBA00022676"/>
    </source>
</evidence>
<keyword evidence="6 8" id="KW-1133">Transmembrane helix</keyword>
<dbReference type="Pfam" id="PF13231">
    <property type="entry name" value="PMT_2"/>
    <property type="match status" value="1"/>
</dbReference>
<keyword evidence="5 8" id="KW-0812">Transmembrane</keyword>
<evidence type="ECO:0000256" key="1">
    <source>
        <dbReference type="ARBA" id="ARBA00004651"/>
    </source>
</evidence>
<gene>
    <name evidence="10" type="ORF">GETHED_11390</name>
</gene>
<feature type="transmembrane region" description="Helical" evidence="8">
    <location>
        <begin position="417"/>
        <end position="436"/>
    </location>
</feature>
<dbReference type="InterPro" id="IPR050297">
    <property type="entry name" value="LipidA_mod_glycosyltrf_83"/>
</dbReference>
<name>A0ABQ5PWE4_9BACT</name>
<evidence type="ECO:0000313" key="10">
    <source>
        <dbReference type="EMBL" id="GLH66775.1"/>
    </source>
</evidence>
<comment type="subcellular location">
    <subcellularLocation>
        <location evidence="1">Cell membrane</location>
        <topology evidence="1">Multi-pass membrane protein</topology>
    </subcellularLocation>
</comment>
<feature type="transmembrane region" description="Helical" evidence="8">
    <location>
        <begin position="134"/>
        <end position="151"/>
    </location>
</feature>
<feature type="transmembrane region" description="Helical" evidence="8">
    <location>
        <begin position="7"/>
        <end position="27"/>
    </location>
</feature>
<dbReference type="RefSeq" id="WP_285607368.1">
    <property type="nucleotide sequence ID" value="NZ_BSDC01000001.1"/>
</dbReference>
<evidence type="ECO:0000256" key="6">
    <source>
        <dbReference type="ARBA" id="ARBA00022989"/>
    </source>
</evidence>
<evidence type="ECO:0000256" key="2">
    <source>
        <dbReference type="ARBA" id="ARBA00022475"/>
    </source>
</evidence>
<keyword evidence="11" id="KW-1185">Reference proteome</keyword>
<accession>A0ABQ5PWE4</accession>
<reference evidence="10" key="1">
    <citation type="journal article" date="2023" name="Antonie Van Leeuwenhoek">
        <title>Mesoterricola silvestris gen. nov., sp. nov., Mesoterricola sediminis sp. nov., Geothrix oryzae sp. nov., Geothrix edaphica sp. nov., Geothrix rubra sp. nov., and Geothrix limicola sp. nov., six novel members of Acidobacteriota isolated from soils.</title>
        <authorList>
            <person name="Itoh H."/>
            <person name="Sugisawa Y."/>
            <person name="Mise K."/>
            <person name="Xu Z."/>
            <person name="Kuniyasu M."/>
            <person name="Ushijima N."/>
            <person name="Kawano K."/>
            <person name="Kobayashi E."/>
            <person name="Shiratori Y."/>
            <person name="Masuda Y."/>
            <person name="Senoo K."/>
        </authorList>
    </citation>
    <scope>NUCLEOTIDE SEQUENCE</scope>
    <source>
        <strain evidence="10">Red802</strain>
    </source>
</reference>
<feature type="transmembrane region" description="Helical" evidence="8">
    <location>
        <begin position="158"/>
        <end position="175"/>
    </location>
</feature>
<evidence type="ECO:0000259" key="9">
    <source>
        <dbReference type="Pfam" id="PF13231"/>
    </source>
</evidence>
<keyword evidence="3" id="KW-0328">Glycosyltransferase</keyword>
<dbReference type="GO" id="GO:0016740">
    <property type="term" value="F:transferase activity"/>
    <property type="evidence" value="ECO:0007669"/>
    <property type="project" value="UniProtKB-KW"/>
</dbReference>
<organism evidence="10 11">
    <name type="scientific">Geothrix edaphica</name>
    <dbReference type="NCBI Taxonomy" id="2927976"/>
    <lineage>
        <taxon>Bacteria</taxon>
        <taxon>Pseudomonadati</taxon>
        <taxon>Acidobacteriota</taxon>
        <taxon>Holophagae</taxon>
        <taxon>Holophagales</taxon>
        <taxon>Holophagaceae</taxon>
        <taxon>Geothrix</taxon>
    </lineage>
</organism>
<keyword evidence="4 10" id="KW-0808">Transferase</keyword>
<dbReference type="PANTHER" id="PTHR33908">
    <property type="entry name" value="MANNOSYLTRANSFERASE YKCB-RELATED"/>
    <property type="match status" value="1"/>
</dbReference>
<feature type="transmembrane region" description="Helical" evidence="8">
    <location>
        <begin position="110"/>
        <end position="128"/>
    </location>
</feature>
<feature type="domain" description="Glycosyltransferase RgtA/B/C/D-like" evidence="9">
    <location>
        <begin position="60"/>
        <end position="228"/>
    </location>
</feature>
<feature type="transmembrane region" description="Helical" evidence="8">
    <location>
        <begin position="364"/>
        <end position="382"/>
    </location>
</feature>
<protein>
    <submittedName>
        <fullName evidence="10">Glycosyl transferase</fullName>
    </submittedName>
</protein>
<dbReference type="Proteomes" id="UP001165044">
    <property type="component" value="Unassembled WGS sequence"/>
</dbReference>
<dbReference type="InterPro" id="IPR038731">
    <property type="entry name" value="RgtA/B/C-like"/>
</dbReference>
<sequence>MTRRERTYLLVLWFFLGLLPLLVRPLWEPDEGRYAEIPREMLATGDWLTPRLNGVLYFEKPPLQYWLSAISMKLFGLNGAAARLPLALASGLLIWAAWRLAKRLGARDARWAPFMAATGLLAFLVGQLLTLDALFSAFLVAALAAFVEAVARRREGQGALGWTLLAFLFMAGAMLTKGLAQVILMGGILVFSLPFAWKDAALRRAVLRTGFNPLGWLLYLVLVAPWFWFVDRANPGHAQYFFIHEHFTRFLTHEHARQGSNNWLLDKLYFLGILAVGLLPWLSATSVGLKRTWAFLAGRGPRSTDHLARWIVGTTAVGFLWPLAFFSLSGSKLPPYILPVLAPLAALACAFEREGEEPTALRRMGWELLGLGTLFLVGAVLFRSELGAPGWLVVLGLAFAGLGLWARGRRGLTGPRLMAVLGAALWLLILSAQAAVGPGKSVAGLVRAVPGPAQWISYGNYFQGLPFYARTRVVVVAGTGELAFGRRHLADAPRWFNEDPGALDAVADRMKEADPSRPVFVMAKDATWRQLTPEERARWEEVARSPAAVVARRR</sequence>
<evidence type="ECO:0000256" key="7">
    <source>
        <dbReference type="ARBA" id="ARBA00023136"/>
    </source>
</evidence>
<feature type="transmembrane region" description="Helical" evidence="8">
    <location>
        <begin position="268"/>
        <end position="289"/>
    </location>
</feature>
<feature type="transmembrane region" description="Helical" evidence="8">
    <location>
        <begin position="336"/>
        <end position="352"/>
    </location>
</feature>
<feature type="transmembrane region" description="Helical" evidence="8">
    <location>
        <begin position="310"/>
        <end position="330"/>
    </location>
</feature>
<dbReference type="PANTHER" id="PTHR33908:SF3">
    <property type="entry name" value="UNDECAPRENYL PHOSPHATE-ALPHA-4-AMINO-4-DEOXY-L-ARABINOSE ARABINOSYL TRANSFERASE"/>
    <property type="match status" value="1"/>
</dbReference>
<keyword evidence="2" id="KW-1003">Cell membrane</keyword>
<comment type="caution">
    <text evidence="10">The sequence shown here is derived from an EMBL/GenBank/DDBJ whole genome shotgun (WGS) entry which is preliminary data.</text>
</comment>
<feature type="transmembrane region" description="Helical" evidence="8">
    <location>
        <begin position="209"/>
        <end position="229"/>
    </location>
</feature>
<feature type="transmembrane region" description="Helical" evidence="8">
    <location>
        <begin position="80"/>
        <end position="98"/>
    </location>
</feature>
<proteinExistence type="predicted"/>
<evidence type="ECO:0000256" key="8">
    <source>
        <dbReference type="SAM" id="Phobius"/>
    </source>
</evidence>
<evidence type="ECO:0000256" key="4">
    <source>
        <dbReference type="ARBA" id="ARBA00022679"/>
    </source>
</evidence>
<evidence type="ECO:0000313" key="11">
    <source>
        <dbReference type="Proteomes" id="UP001165044"/>
    </source>
</evidence>
<dbReference type="EMBL" id="BSDC01000001">
    <property type="protein sequence ID" value="GLH66775.1"/>
    <property type="molecule type" value="Genomic_DNA"/>
</dbReference>
<feature type="transmembrane region" description="Helical" evidence="8">
    <location>
        <begin position="181"/>
        <end position="197"/>
    </location>
</feature>
<keyword evidence="7 8" id="KW-0472">Membrane</keyword>
<feature type="transmembrane region" description="Helical" evidence="8">
    <location>
        <begin position="388"/>
        <end position="405"/>
    </location>
</feature>
<evidence type="ECO:0000256" key="5">
    <source>
        <dbReference type="ARBA" id="ARBA00022692"/>
    </source>
</evidence>